<reference evidence="1 2" key="1">
    <citation type="submission" date="2018-02" db="EMBL/GenBank/DDBJ databases">
        <title>Draft genome of wild Prunus yedoensis var. nudiflora.</title>
        <authorList>
            <person name="Baek S."/>
            <person name="Kim J.-H."/>
            <person name="Choi K."/>
            <person name="Kim G.-B."/>
            <person name="Cho A."/>
            <person name="Jang H."/>
            <person name="Shin C.-H."/>
            <person name="Yu H.-J."/>
            <person name="Mun J.-H."/>
        </authorList>
    </citation>
    <scope>NUCLEOTIDE SEQUENCE [LARGE SCALE GENOMIC DNA]</scope>
    <source>
        <strain evidence="2">cv. Jeju island</strain>
        <tissue evidence="1">Leaf</tissue>
    </source>
</reference>
<evidence type="ECO:0000313" key="1">
    <source>
        <dbReference type="EMBL" id="PQQ19323.1"/>
    </source>
</evidence>
<proteinExistence type="predicted"/>
<evidence type="ECO:0000313" key="2">
    <source>
        <dbReference type="Proteomes" id="UP000250321"/>
    </source>
</evidence>
<protein>
    <submittedName>
        <fullName evidence="1">Uncharacterized protein</fullName>
    </submittedName>
</protein>
<gene>
    <name evidence="1" type="ORF">Pyn_12392</name>
</gene>
<comment type="caution">
    <text evidence="1">The sequence shown here is derived from an EMBL/GenBank/DDBJ whole genome shotgun (WGS) entry which is preliminary data.</text>
</comment>
<accession>A0A314ZLK4</accession>
<dbReference type="EMBL" id="PJQY01000071">
    <property type="protein sequence ID" value="PQQ19323.1"/>
    <property type="molecule type" value="Genomic_DNA"/>
</dbReference>
<dbReference type="AlphaFoldDB" id="A0A314ZLK4"/>
<dbReference type="Proteomes" id="UP000250321">
    <property type="component" value="Unassembled WGS sequence"/>
</dbReference>
<sequence>MLTSNSARPNRWRGRHGPVRQSFRAPATVGALEVGAAVEVTTVARAEEGVVTLGTATARVFDRVRDWGLLPFATLGGRGSQSTFFRATLIPDPSIRVICITT</sequence>
<keyword evidence="2" id="KW-1185">Reference proteome</keyword>
<organism evidence="1 2">
    <name type="scientific">Prunus yedoensis var. nudiflora</name>
    <dbReference type="NCBI Taxonomy" id="2094558"/>
    <lineage>
        <taxon>Eukaryota</taxon>
        <taxon>Viridiplantae</taxon>
        <taxon>Streptophyta</taxon>
        <taxon>Embryophyta</taxon>
        <taxon>Tracheophyta</taxon>
        <taxon>Spermatophyta</taxon>
        <taxon>Magnoliopsida</taxon>
        <taxon>eudicotyledons</taxon>
        <taxon>Gunneridae</taxon>
        <taxon>Pentapetalae</taxon>
        <taxon>rosids</taxon>
        <taxon>fabids</taxon>
        <taxon>Rosales</taxon>
        <taxon>Rosaceae</taxon>
        <taxon>Amygdaloideae</taxon>
        <taxon>Amygdaleae</taxon>
        <taxon>Prunus</taxon>
    </lineage>
</organism>
<name>A0A314ZLK4_PRUYE</name>